<gene>
    <name evidence="1" type="ORF">GCM10023116_09810</name>
</gene>
<name>A0ABP8V0T0_9GAMM</name>
<comment type="caution">
    <text evidence="1">The sequence shown here is derived from an EMBL/GenBank/DDBJ whole genome shotgun (WGS) entry which is preliminary data.</text>
</comment>
<proteinExistence type="predicted"/>
<dbReference type="Proteomes" id="UP001500604">
    <property type="component" value="Unassembled WGS sequence"/>
</dbReference>
<organism evidence="1 2">
    <name type="scientific">Kistimonas scapharcae</name>
    <dbReference type="NCBI Taxonomy" id="1036133"/>
    <lineage>
        <taxon>Bacteria</taxon>
        <taxon>Pseudomonadati</taxon>
        <taxon>Pseudomonadota</taxon>
        <taxon>Gammaproteobacteria</taxon>
        <taxon>Oceanospirillales</taxon>
        <taxon>Endozoicomonadaceae</taxon>
        <taxon>Kistimonas</taxon>
    </lineage>
</organism>
<sequence>MAGIQLRRSASPGAVPASLQEGELAINTADGKLYAHVSGQVVVIGSVSFIDDAPADGGQYVRQDNGWQPAAAGGGDWTLLATGNFPAGNAEYVFPVTFSSEYSLYKLMLLNVACDGSSNTQMELLASSDGSTWQTGSFDYKYRFNDTTQSSSSTTTNKLALTSNALGKSGAVCAELTVFAPTAIAPTRIGMQVWHDDNSGTPEATFGHGIVRAAAPVLALKMRLTHAPFSSTGEIKVYGIR</sequence>
<dbReference type="SUPFAM" id="SSF58046">
    <property type="entry name" value="Fibritin"/>
    <property type="match status" value="1"/>
</dbReference>
<dbReference type="EMBL" id="BAABFL010000092">
    <property type="protein sequence ID" value="GAA4648710.1"/>
    <property type="molecule type" value="Genomic_DNA"/>
</dbReference>
<protein>
    <submittedName>
        <fullName evidence="1">Uncharacterized protein</fullName>
    </submittedName>
</protein>
<evidence type="ECO:0000313" key="2">
    <source>
        <dbReference type="Proteomes" id="UP001500604"/>
    </source>
</evidence>
<accession>A0ABP8V0T0</accession>
<reference evidence="2" key="1">
    <citation type="journal article" date="2019" name="Int. J. Syst. Evol. Microbiol.">
        <title>The Global Catalogue of Microorganisms (GCM) 10K type strain sequencing project: providing services to taxonomists for standard genome sequencing and annotation.</title>
        <authorList>
            <consortium name="The Broad Institute Genomics Platform"/>
            <consortium name="The Broad Institute Genome Sequencing Center for Infectious Disease"/>
            <person name="Wu L."/>
            <person name="Ma J."/>
        </authorList>
    </citation>
    <scope>NUCLEOTIDE SEQUENCE [LARGE SCALE GENOMIC DNA]</scope>
    <source>
        <strain evidence="2">JCM 17805</strain>
    </source>
</reference>
<dbReference type="RefSeq" id="WP_345194408.1">
    <property type="nucleotide sequence ID" value="NZ_BAABFL010000092.1"/>
</dbReference>
<keyword evidence="2" id="KW-1185">Reference proteome</keyword>
<evidence type="ECO:0000313" key="1">
    <source>
        <dbReference type="EMBL" id="GAA4648710.1"/>
    </source>
</evidence>
<dbReference type="Gene3D" id="1.20.5.320">
    <property type="entry name" value="6-Phosphogluconate Dehydrogenase, domain 3"/>
    <property type="match status" value="1"/>
</dbReference>